<dbReference type="PANTHER" id="PTHR11552">
    <property type="entry name" value="GLUCOSE-METHANOL-CHOLINE GMC OXIDOREDUCTASE"/>
    <property type="match status" value="1"/>
</dbReference>
<keyword evidence="3" id="KW-0274">FAD</keyword>
<dbReference type="Gene3D" id="3.50.50.60">
    <property type="entry name" value="FAD/NAD(P)-binding domain"/>
    <property type="match status" value="1"/>
</dbReference>
<evidence type="ECO:0000313" key="5">
    <source>
        <dbReference type="EMBL" id="CAH0026134.1"/>
    </source>
</evidence>
<comment type="cofactor">
    <cofactor evidence="3">
        <name>FAD</name>
        <dbReference type="ChEBI" id="CHEBI:57692"/>
    </cofactor>
</comment>
<dbReference type="GO" id="GO:0050660">
    <property type="term" value="F:flavin adenine dinucleotide binding"/>
    <property type="evidence" value="ECO:0007669"/>
    <property type="project" value="InterPro"/>
</dbReference>
<dbReference type="Pfam" id="PF05199">
    <property type="entry name" value="GMC_oxred_C"/>
    <property type="match status" value="1"/>
</dbReference>
<dbReference type="SUPFAM" id="SSF51905">
    <property type="entry name" value="FAD/NAD(P)-binding domain"/>
    <property type="match status" value="1"/>
</dbReference>
<dbReference type="Gene3D" id="3.30.560.10">
    <property type="entry name" value="Glucose Oxidase, domain 3"/>
    <property type="match status" value="1"/>
</dbReference>
<dbReference type="EMBL" id="CABFNQ020000718">
    <property type="protein sequence ID" value="CAH0026134.1"/>
    <property type="molecule type" value="Genomic_DNA"/>
</dbReference>
<feature type="domain" description="Glucose-methanol-choline oxidoreductase N-terminal" evidence="4">
    <location>
        <begin position="264"/>
        <end position="278"/>
    </location>
</feature>
<dbReference type="InterPro" id="IPR036188">
    <property type="entry name" value="FAD/NAD-bd_sf"/>
</dbReference>
<sequence length="560" mass="60560">MASTYPEKADYIVVGGGLAGCVVASRLKQADPSLLVVLIEAGDDQTGHPLTSFPLACFGAHYSDLDYAYQTVPQANLGGRECYAAAAKLLSGGSGINYGTWTRGPAVDFDNWARTVGDDAWSYRGLLPYFRKTEFLETRRSIDQLQHGVDGPIHVVPVSDSDLDRVYPLRGPIEQAWSELGLNKSEALQGGARGSITELVESWRDGKRQCASQVYDLSDVTVLTSTIVRRVIVQESSDIKTVTGVELVDGRVISASKEVILSCGAYRTPQVLLLSGIGAQEELSACGVPQTVDCPEVGRNLHDHFAVCMWWRLKHPENGLALGTPHWDQQTYGKGLPCDWIAWQGVPQDMLRAALEQDGEVTKDHALLQSDQCHLETLIPYAPAGAQIAGVEVPLDGSIITTAVLGMKPTSRGSIKIASDDPERPPVIDLNYYATEADRVSLRYGIRQALRLVNDTSLGRDMIQEEIPPEGFATLNSDSTDAEIDARVKRVGNTFFHAAGSASMGRVVDTQLRVLGVERLRVVDASVIPVPIAAHIQATVYAIAEKAADIIVQSSAAVTR</sequence>
<evidence type="ECO:0000256" key="2">
    <source>
        <dbReference type="PIRSR" id="PIRSR000137-1"/>
    </source>
</evidence>
<evidence type="ECO:0000313" key="6">
    <source>
        <dbReference type="Proteomes" id="UP000696573"/>
    </source>
</evidence>
<dbReference type="PANTHER" id="PTHR11552:SF123">
    <property type="entry name" value="GMC OXIDOREDUCTASE (AFU_ORTHOLOGUE AFUA_2G01770)-RELATED"/>
    <property type="match status" value="1"/>
</dbReference>
<dbReference type="InterPro" id="IPR000172">
    <property type="entry name" value="GMC_OxRdtase_N"/>
</dbReference>
<dbReference type="InterPro" id="IPR012132">
    <property type="entry name" value="GMC_OxRdtase"/>
</dbReference>
<gene>
    <name evidence="5" type="ORF">CRHIZ90672A_00013897</name>
</gene>
<feature type="active site" description="Proton donor" evidence="2">
    <location>
        <position position="497"/>
    </location>
</feature>
<keyword evidence="6" id="KW-1185">Reference proteome</keyword>
<dbReference type="Pfam" id="PF00732">
    <property type="entry name" value="GMC_oxred_N"/>
    <property type="match status" value="1"/>
</dbReference>
<comment type="similarity">
    <text evidence="1">Belongs to the GMC oxidoreductase family.</text>
</comment>
<proteinExistence type="inferred from homology"/>
<dbReference type="AlphaFoldDB" id="A0A9N9VMQ7"/>
<evidence type="ECO:0000256" key="3">
    <source>
        <dbReference type="PIRSR" id="PIRSR000137-2"/>
    </source>
</evidence>
<dbReference type="PROSITE" id="PS00624">
    <property type="entry name" value="GMC_OXRED_2"/>
    <property type="match status" value="1"/>
</dbReference>
<dbReference type="OrthoDB" id="269227at2759"/>
<dbReference type="InterPro" id="IPR007867">
    <property type="entry name" value="GMC_OxRtase_C"/>
</dbReference>
<dbReference type="SUPFAM" id="SSF54373">
    <property type="entry name" value="FAD-linked reductases, C-terminal domain"/>
    <property type="match status" value="1"/>
</dbReference>
<dbReference type="Proteomes" id="UP000696573">
    <property type="component" value="Unassembled WGS sequence"/>
</dbReference>
<accession>A0A9N9VMQ7</accession>
<organism evidence="5 6">
    <name type="scientific">Clonostachys rhizophaga</name>
    <dbReference type="NCBI Taxonomy" id="160324"/>
    <lineage>
        <taxon>Eukaryota</taxon>
        <taxon>Fungi</taxon>
        <taxon>Dikarya</taxon>
        <taxon>Ascomycota</taxon>
        <taxon>Pezizomycotina</taxon>
        <taxon>Sordariomycetes</taxon>
        <taxon>Hypocreomycetidae</taxon>
        <taxon>Hypocreales</taxon>
        <taxon>Bionectriaceae</taxon>
        <taxon>Clonostachys</taxon>
    </lineage>
</organism>
<evidence type="ECO:0000259" key="4">
    <source>
        <dbReference type="PROSITE" id="PS00624"/>
    </source>
</evidence>
<name>A0A9N9VMQ7_9HYPO</name>
<feature type="active site" description="Proton acceptor" evidence="2">
    <location>
        <position position="535"/>
    </location>
</feature>
<dbReference type="PIRSF" id="PIRSF000137">
    <property type="entry name" value="Alcohol_oxidase"/>
    <property type="match status" value="1"/>
</dbReference>
<protein>
    <recommendedName>
        <fullName evidence="4">Glucose-methanol-choline oxidoreductase N-terminal domain-containing protein</fullName>
    </recommendedName>
</protein>
<dbReference type="GO" id="GO:0016614">
    <property type="term" value="F:oxidoreductase activity, acting on CH-OH group of donors"/>
    <property type="evidence" value="ECO:0007669"/>
    <property type="project" value="InterPro"/>
</dbReference>
<keyword evidence="3" id="KW-0285">Flavoprotein</keyword>
<feature type="binding site" evidence="3">
    <location>
        <position position="228"/>
    </location>
    <ligand>
        <name>FAD</name>
        <dbReference type="ChEBI" id="CHEBI:57692"/>
    </ligand>
</feature>
<reference evidence="5" key="1">
    <citation type="submission" date="2021-10" db="EMBL/GenBank/DDBJ databases">
        <authorList>
            <person name="Piombo E."/>
        </authorList>
    </citation>
    <scope>NUCLEOTIDE SEQUENCE</scope>
</reference>
<evidence type="ECO:0000256" key="1">
    <source>
        <dbReference type="ARBA" id="ARBA00010790"/>
    </source>
</evidence>
<comment type="caution">
    <text evidence="5">The sequence shown here is derived from an EMBL/GenBank/DDBJ whole genome shotgun (WGS) entry which is preliminary data.</text>
</comment>